<reference evidence="2" key="1">
    <citation type="submission" date="2016-10" db="EMBL/GenBank/DDBJ databases">
        <authorList>
            <person name="Varghese N."/>
            <person name="Submissions S."/>
        </authorList>
    </citation>
    <scope>NUCLEOTIDE SEQUENCE [LARGE SCALE GENOMIC DNA]</scope>
    <source>
        <strain evidence="2">RD 26</strain>
    </source>
</reference>
<keyword evidence="2" id="KW-1185">Reference proteome</keyword>
<dbReference type="Proteomes" id="UP000198932">
    <property type="component" value="Unassembled WGS sequence"/>
</dbReference>
<protein>
    <recommendedName>
        <fullName evidence="3">HEAT repeat-containing protein</fullName>
    </recommendedName>
</protein>
<evidence type="ECO:0000313" key="1">
    <source>
        <dbReference type="EMBL" id="SFR30789.1"/>
    </source>
</evidence>
<gene>
    <name evidence="1" type="ORF">SAMN04487937_0620</name>
</gene>
<name>A0A1I6FLG9_HALSD</name>
<dbReference type="OrthoDB" id="381895at2157"/>
<evidence type="ECO:0008006" key="3">
    <source>
        <dbReference type="Google" id="ProtNLM"/>
    </source>
</evidence>
<organism evidence="1 2">
    <name type="scientific">Halorubrum sodomense</name>
    <dbReference type="NCBI Taxonomy" id="35743"/>
    <lineage>
        <taxon>Archaea</taxon>
        <taxon>Methanobacteriati</taxon>
        <taxon>Methanobacteriota</taxon>
        <taxon>Stenosarchaea group</taxon>
        <taxon>Halobacteria</taxon>
        <taxon>Halobacteriales</taxon>
        <taxon>Haloferacaceae</taxon>
        <taxon>Halorubrum</taxon>
    </lineage>
</organism>
<dbReference type="RefSeq" id="WP_092920113.1">
    <property type="nucleotide sequence ID" value="NZ_FOYN01000001.1"/>
</dbReference>
<proteinExistence type="predicted"/>
<sequence>MGLFSSGPSYTDREEKMLDLVFNSSNDGKRRDAIDKLARTENAATALDEIAYDHSERWVRREAIDKLEYARGKEELMELAFDLDDEDLRLRCVEALDSINAGSELAEIAQYDDGSVGKKASKVM</sequence>
<dbReference type="AlphaFoldDB" id="A0A1I6FLG9"/>
<dbReference type="EMBL" id="FOYN01000001">
    <property type="protein sequence ID" value="SFR30789.1"/>
    <property type="molecule type" value="Genomic_DNA"/>
</dbReference>
<accession>A0A1I6FLG9</accession>
<evidence type="ECO:0000313" key="2">
    <source>
        <dbReference type="Proteomes" id="UP000198932"/>
    </source>
</evidence>